<proteinExistence type="inferred from homology"/>
<evidence type="ECO:0000313" key="5">
    <source>
        <dbReference type="EMBL" id="ACN15051.1"/>
    </source>
</evidence>
<dbReference type="SUPFAM" id="SSF116734">
    <property type="entry name" value="DNA methylase specificity domain"/>
    <property type="match status" value="2"/>
</dbReference>
<dbReference type="eggNOG" id="COG0732">
    <property type="taxonomic scope" value="Bacteria"/>
</dbReference>
<evidence type="ECO:0000256" key="2">
    <source>
        <dbReference type="ARBA" id="ARBA00022747"/>
    </source>
</evidence>
<evidence type="ECO:0000256" key="3">
    <source>
        <dbReference type="ARBA" id="ARBA00023125"/>
    </source>
</evidence>
<keyword evidence="3" id="KW-0238">DNA-binding</keyword>
<keyword evidence="6" id="KW-1185">Reference proteome</keyword>
<dbReference type="HOGENOM" id="CLU_021095_0_1_7"/>
<dbReference type="CDD" id="cd17246">
    <property type="entry name" value="RMtype1_S_SonII-TRD2-CR2_like"/>
    <property type="match status" value="1"/>
</dbReference>
<organism evidence="5 6">
    <name type="scientific">Desulforapulum autotrophicum (strain ATCC 43914 / DSM 3382 / VKM B-1955 / HRM2)</name>
    <name type="common">Desulfobacterium autotrophicum</name>
    <dbReference type="NCBI Taxonomy" id="177437"/>
    <lineage>
        <taxon>Bacteria</taxon>
        <taxon>Pseudomonadati</taxon>
        <taxon>Thermodesulfobacteriota</taxon>
        <taxon>Desulfobacteria</taxon>
        <taxon>Desulfobacterales</taxon>
        <taxon>Desulfobacteraceae</taxon>
        <taxon>Desulforapulum</taxon>
    </lineage>
</organism>
<dbReference type="REBASE" id="20388">
    <property type="entry name" value="S.DauHRMORF19490P"/>
</dbReference>
<accession>C0QCH4</accession>
<dbReference type="AlphaFoldDB" id="C0QCH4"/>
<dbReference type="GO" id="GO:0009307">
    <property type="term" value="P:DNA restriction-modification system"/>
    <property type="evidence" value="ECO:0007669"/>
    <property type="project" value="UniProtKB-KW"/>
</dbReference>
<dbReference type="GO" id="GO:0009035">
    <property type="term" value="F:type I site-specific deoxyribonuclease activity"/>
    <property type="evidence" value="ECO:0007669"/>
    <property type="project" value="UniProtKB-EC"/>
</dbReference>
<dbReference type="KEGG" id="dat:HRM2_19500"/>
<evidence type="ECO:0000313" key="6">
    <source>
        <dbReference type="Proteomes" id="UP000000442"/>
    </source>
</evidence>
<dbReference type="GO" id="GO:0003677">
    <property type="term" value="F:DNA binding"/>
    <property type="evidence" value="ECO:0007669"/>
    <property type="project" value="UniProtKB-KW"/>
</dbReference>
<keyword evidence="2" id="KW-0680">Restriction system</keyword>
<dbReference type="OrthoDB" id="512700at2"/>
<evidence type="ECO:0000256" key="1">
    <source>
        <dbReference type="ARBA" id="ARBA00010923"/>
    </source>
</evidence>
<dbReference type="Proteomes" id="UP000000442">
    <property type="component" value="Chromosome"/>
</dbReference>
<dbReference type="PANTHER" id="PTHR30408:SF12">
    <property type="entry name" value="TYPE I RESTRICTION ENZYME MJAVIII SPECIFICITY SUBUNIT"/>
    <property type="match status" value="1"/>
</dbReference>
<evidence type="ECO:0000259" key="4">
    <source>
        <dbReference type="Pfam" id="PF01420"/>
    </source>
</evidence>
<dbReference type="RefSeq" id="WP_015903832.1">
    <property type="nucleotide sequence ID" value="NC_012108.1"/>
</dbReference>
<dbReference type="Gene3D" id="3.90.220.20">
    <property type="entry name" value="DNA methylase specificity domains"/>
    <property type="match status" value="2"/>
</dbReference>
<dbReference type="Pfam" id="PF01420">
    <property type="entry name" value="Methylase_S"/>
    <property type="match status" value="2"/>
</dbReference>
<comment type="similarity">
    <text evidence="1">Belongs to the type-I restriction system S methylase family.</text>
</comment>
<dbReference type="STRING" id="177437.HRM2_19500"/>
<sequence>MEQREGYKKTKIGWIPEDWDCVKLGGIVNKVGSGITPRGGSKVYCDKGVPFFRSQNILHGTVSVKDIVYISENLHQKMKNTHLQPADVLLNITGASIGRCCVFPNNFKKGNVNQHVCIIRPDGTIKSQYLCSLLNSPIGQKQIWNFQAGGNREGLNFQQIRSFILPLPPLPEQQKIADVLSTVDDKISSIDQQIQQTEQLKKGLMEKLLTEGIGHTEFKDTEIGQIPASWDVVKLKTICHRIFVGIATSTSEHYTNDGIPIIRNQNIKENSISGDDLLKITNDFNEKNHSKKLMVGDIITARTGYPGMSCVIPKKFEGAQTFTTLVSRPNKERIFPHYLSRYINSDIGKKIVLSNQAGGAQQNLNAGRLKEIPIILPPLEEQKQIATILSSVDDKIDVLRSKKTSYTTLKKGLMGQLLTGQMRVKI</sequence>
<dbReference type="InterPro" id="IPR000055">
    <property type="entry name" value="Restrct_endonuc_typeI_TRD"/>
</dbReference>
<feature type="domain" description="Type I restriction modification DNA specificity" evidence="4">
    <location>
        <begin position="16"/>
        <end position="197"/>
    </location>
</feature>
<dbReference type="CDD" id="cd17256">
    <property type="entry name" value="RMtype1_S_EcoJA65PI-TRD1-CR1_like"/>
    <property type="match status" value="1"/>
</dbReference>
<dbReference type="InterPro" id="IPR052021">
    <property type="entry name" value="Type-I_RS_S_subunit"/>
</dbReference>
<reference evidence="5 6" key="1">
    <citation type="journal article" date="2009" name="Environ. Microbiol.">
        <title>Genome sequence of Desulfobacterium autotrophicum HRM2, a marine sulfate reducer oxidizing organic carbon completely to carbon dioxide.</title>
        <authorList>
            <person name="Strittmatter A.W."/>
            <person name="Liesegang H."/>
            <person name="Rabus R."/>
            <person name="Decker I."/>
            <person name="Amann J."/>
            <person name="Andres S."/>
            <person name="Henne A."/>
            <person name="Fricke W.F."/>
            <person name="Martinez-Arias R."/>
            <person name="Bartels D."/>
            <person name="Goesmann A."/>
            <person name="Krause L."/>
            <person name="Puehler A."/>
            <person name="Klenk H.P."/>
            <person name="Richter M."/>
            <person name="Schuler M."/>
            <person name="Gloeckner F.O."/>
            <person name="Meyerdierks A."/>
            <person name="Gottschalk G."/>
            <person name="Amann R."/>
        </authorList>
    </citation>
    <scope>NUCLEOTIDE SEQUENCE [LARGE SCALE GENOMIC DNA]</scope>
    <source>
        <strain evidence="6">ATCC 43914 / DSM 3382 / HRM2</strain>
    </source>
</reference>
<name>C0QCH4_DESAH</name>
<dbReference type="Gene3D" id="1.10.287.1120">
    <property type="entry name" value="Bipartite methylase S protein"/>
    <property type="match status" value="1"/>
</dbReference>
<feature type="domain" description="Type I restriction modification DNA specificity" evidence="4">
    <location>
        <begin position="228"/>
        <end position="402"/>
    </location>
</feature>
<dbReference type="InterPro" id="IPR044946">
    <property type="entry name" value="Restrct_endonuc_typeI_TRD_sf"/>
</dbReference>
<dbReference type="EC" id="3.1.21.3" evidence="5"/>
<dbReference type="PANTHER" id="PTHR30408">
    <property type="entry name" value="TYPE-1 RESTRICTION ENZYME ECOKI SPECIFICITY PROTEIN"/>
    <property type="match status" value="1"/>
</dbReference>
<keyword evidence="5" id="KW-0378">Hydrolase</keyword>
<dbReference type="EMBL" id="CP001087">
    <property type="protein sequence ID" value="ACN15051.1"/>
    <property type="molecule type" value="Genomic_DNA"/>
</dbReference>
<protein>
    <submittedName>
        <fullName evidence="5">HsdS2</fullName>
        <ecNumber evidence="5">3.1.21.3</ecNumber>
    </submittedName>
</protein>
<gene>
    <name evidence="5" type="primary">hsdS2</name>
    <name evidence="5" type="ordered locus">HRM2_19500</name>
</gene>